<comment type="subcellular location">
    <subcellularLocation>
        <location evidence="1">Cell membrane</location>
        <topology evidence="1">Multi-pass membrane protein</topology>
    </subcellularLocation>
</comment>
<sequence length="243" mass="26962">MSKQPHKDTQSTDPTKPHRLSAQFEEEYTRLEEWLSSSSHALGALLSVAGLIVLVVLASLAADIDPWKIVSFSVYGACLIALYVASTVYHFTRRPRLKRLFQHLDHCAIYLLIAGTYTPFLLVNMRGSVGWGLFGAVWGLAALGILFKILWPYRFEALRVAIYLVMGWLMVLFSNHMTAALSQGGVRLLIAGGVVYTVGVIFYAVRAIPYGHAIWHLFVLGGSLCHFLAIYYGVLGYSYPSTS</sequence>
<comment type="caution">
    <text evidence="8">The sequence shown here is derived from an EMBL/GenBank/DDBJ whole genome shotgun (WGS) entry which is preliminary data.</text>
</comment>
<evidence type="ECO:0000256" key="7">
    <source>
        <dbReference type="SAM" id="Phobius"/>
    </source>
</evidence>
<dbReference type="Proteomes" id="UP001269375">
    <property type="component" value="Unassembled WGS sequence"/>
</dbReference>
<dbReference type="Pfam" id="PF03006">
    <property type="entry name" value="HlyIII"/>
    <property type="match status" value="1"/>
</dbReference>
<evidence type="ECO:0000256" key="3">
    <source>
        <dbReference type="ARBA" id="ARBA00022475"/>
    </source>
</evidence>
<comment type="similarity">
    <text evidence="2">Belongs to the UPF0073 (Hly-III) family.</text>
</comment>
<keyword evidence="3" id="KW-1003">Cell membrane</keyword>
<proteinExistence type="inferred from homology"/>
<keyword evidence="4 7" id="KW-0812">Transmembrane</keyword>
<dbReference type="PANTHER" id="PTHR20855:SF3">
    <property type="entry name" value="LD03007P"/>
    <property type="match status" value="1"/>
</dbReference>
<feature type="transmembrane region" description="Helical" evidence="7">
    <location>
        <begin position="104"/>
        <end position="123"/>
    </location>
</feature>
<evidence type="ECO:0000256" key="4">
    <source>
        <dbReference type="ARBA" id="ARBA00022692"/>
    </source>
</evidence>
<evidence type="ECO:0000256" key="2">
    <source>
        <dbReference type="ARBA" id="ARBA00008488"/>
    </source>
</evidence>
<dbReference type="PANTHER" id="PTHR20855">
    <property type="entry name" value="ADIPOR/PROGESTIN RECEPTOR-RELATED"/>
    <property type="match status" value="1"/>
</dbReference>
<name>A0ABU1GRP4_9GAMM</name>
<dbReference type="NCBIfam" id="TIGR01065">
    <property type="entry name" value="hlyIII"/>
    <property type="match status" value="1"/>
</dbReference>
<keyword evidence="9" id="KW-1185">Reference proteome</keyword>
<feature type="transmembrane region" description="Helical" evidence="7">
    <location>
        <begin position="217"/>
        <end position="239"/>
    </location>
</feature>
<evidence type="ECO:0000256" key="1">
    <source>
        <dbReference type="ARBA" id="ARBA00004651"/>
    </source>
</evidence>
<feature type="transmembrane region" description="Helical" evidence="7">
    <location>
        <begin position="74"/>
        <end position="92"/>
    </location>
</feature>
<evidence type="ECO:0000313" key="8">
    <source>
        <dbReference type="EMBL" id="MDR5894697.1"/>
    </source>
</evidence>
<evidence type="ECO:0000256" key="5">
    <source>
        <dbReference type="ARBA" id="ARBA00022989"/>
    </source>
</evidence>
<dbReference type="InterPro" id="IPR004254">
    <property type="entry name" value="AdipoR/HlyIII-related"/>
</dbReference>
<keyword evidence="6 7" id="KW-0472">Membrane</keyword>
<evidence type="ECO:0000313" key="9">
    <source>
        <dbReference type="Proteomes" id="UP001269375"/>
    </source>
</evidence>
<organism evidence="8 9">
    <name type="scientific">Larsenimonas suaedae</name>
    <dbReference type="NCBI Taxonomy" id="1851019"/>
    <lineage>
        <taxon>Bacteria</taxon>
        <taxon>Pseudomonadati</taxon>
        <taxon>Pseudomonadota</taxon>
        <taxon>Gammaproteobacteria</taxon>
        <taxon>Oceanospirillales</taxon>
        <taxon>Halomonadaceae</taxon>
        <taxon>Larsenimonas</taxon>
    </lineage>
</organism>
<feature type="transmembrane region" description="Helical" evidence="7">
    <location>
        <begin position="41"/>
        <end position="62"/>
    </location>
</feature>
<dbReference type="RefSeq" id="WP_251593127.1">
    <property type="nucleotide sequence ID" value="NZ_JAMLJI010000002.1"/>
</dbReference>
<dbReference type="InterPro" id="IPR005744">
    <property type="entry name" value="Hy-lIII"/>
</dbReference>
<gene>
    <name evidence="8" type="ORF">QC825_01255</name>
</gene>
<feature type="transmembrane region" description="Helical" evidence="7">
    <location>
        <begin position="186"/>
        <end position="205"/>
    </location>
</feature>
<feature type="transmembrane region" description="Helical" evidence="7">
    <location>
        <begin position="157"/>
        <end position="174"/>
    </location>
</feature>
<keyword evidence="5 7" id="KW-1133">Transmembrane helix</keyword>
<feature type="transmembrane region" description="Helical" evidence="7">
    <location>
        <begin position="129"/>
        <end position="150"/>
    </location>
</feature>
<protein>
    <submittedName>
        <fullName evidence="8">Hemolysin III family protein</fullName>
    </submittedName>
</protein>
<dbReference type="EMBL" id="JARWAO010000001">
    <property type="protein sequence ID" value="MDR5894697.1"/>
    <property type="molecule type" value="Genomic_DNA"/>
</dbReference>
<reference evidence="8 9" key="1">
    <citation type="submission" date="2023-04" db="EMBL/GenBank/DDBJ databases">
        <title>A long-awaited taxogenomic arrangement of the family Halomonadaceae.</title>
        <authorList>
            <person name="De La Haba R."/>
            <person name="Chuvochina M."/>
            <person name="Wittouck S."/>
            <person name="Arahal D.R."/>
            <person name="Sanchez-Porro C."/>
            <person name="Hugenholtz P."/>
            <person name="Ventosa A."/>
        </authorList>
    </citation>
    <scope>NUCLEOTIDE SEQUENCE [LARGE SCALE GENOMIC DNA]</scope>
    <source>
        <strain evidence="8 9">DSM 22428</strain>
    </source>
</reference>
<evidence type="ECO:0000256" key="6">
    <source>
        <dbReference type="ARBA" id="ARBA00023136"/>
    </source>
</evidence>
<accession>A0ABU1GRP4</accession>